<organism evidence="1 2">
    <name type="scientific">Shouchella xiaoxiensis</name>
    <dbReference type="NCBI Taxonomy" id="766895"/>
    <lineage>
        <taxon>Bacteria</taxon>
        <taxon>Bacillati</taxon>
        <taxon>Bacillota</taxon>
        <taxon>Bacilli</taxon>
        <taxon>Bacillales</taxon>
        <taxon>Bacillaceae</taxon>
        <taxon>Shouchella</taxon>
    </lineage>
</organism>
<name>A0ABS2SVM8_9BACI</name>
<proteinExistence type="predicted"/>
<dbReference type="Proteomes" id="UP001179280">
    <property type="component" value="Unassembled WGS sequence"/>
</dbReference>
<dbReference type="RefSeq" id="WP_204466399.1">
    <property type="nucleotide sequence ID" value="NZ_JAFBCV010000006.1"/>
</dbReference>
<comment type="caution">
    <text evidence="1">The sequence shown here is derived from an EMBL/GenBank/DDBJ whole genome shotgun (WGS) entry which is preliminary data.</text>
</comment>
<gene>
    <name evidence="1" type="ORF">JOC54_002336</name>
</gene>
<keyword evidence="2" id="KW-1185">Reference proteome</keyword>
<accession>A0ABS2SVM8</accession>
<sequence>MFSNDELRGFIRGEILGDVFPYHTNDHQEVEKHLERLFYRIKRIHGVECEADFDHYGSGYASFVEFFCHRRTDTKVLWTNNGIQEKETKGIIVNISRLAPVAIMGEDMRSQRVRVETGEWLSGGNGLLIGDPRALQVSEDLKELARAIKLALHEYDIELLTKDQLDAPLPFKAEIPTILQEPSNYLVMDAIFYWED</sequence>
<reference evidence="1" key="1">
    <citation type="submission" date="2021-01" db="EMBL/GenBank/DDBJ databases">
        <title>Genomic Encyclopedia of Type Strains, Phase IV (KMG-IV): sequencing the most valuable type-strain genomes for metagenomic binning, comparative biology and taxonomic classification.</title>
        <authorList>
            <person name="Goeker M."/>
        </authorList>
    </citation>
    <scope>NUCLEOTIDE SEQUENCE</scope>
    <source>
        <strain evidence="1">DSM 21943</strain>
    </source>
</reference>
<dbReference type="EMBL" id="JAFBCV010000006">
    <property type="protein sequence ID" value="MBM7839066.1"/>
    <property type="molecule type" value="Genomic_DNA"/>
</dbReference>
<evidence type="ECO:0000313" key="1">
    <source>
        <dbReference type="EMBL" id="MBM7839066.1"/>
    </source>
</evidence>
<evidence type="ECO:0000313" key="2">
    <source>
        <dbReference type="Proteomes" id="UP001179280"/>
    </source>
</evidence>
<protein>
    <submittedName>
        <fullName evidence="1">Uncharacterized protein</fullName>
    </submittedName>
</protein>